<reference evidence="2 3" key="1">
    <citation type="submission" date="2020-08" db="EMBL/GenBank/DDBJ databases">
        <title>Genomic Encyclopedia of Type Strains, Phase IV (KMG-V): Genome sequencing to study the core and pangenomes of soil and plant-associated prokaryotes.</title>
        <authorList>
            <person name="Whitman W."/>
        </authorList>
    </citation>
    <scope>NUCLEOTIDE SEQUENCE [LARGE SCALE GENOMIC DNA]</scope>
    <source>
        <strain evidence="2 3">M2T3</strain>
    </source>
</reference>
<accession>A0A7X0MIF9</accession>
<protein>
    <recommendedName>
        <fullName evidence="4">Beta-lactamase-inhibitor-like PepSY-like domain-containing protein</fullName>
    </recommendedName>
</protein>
<evidence type="ECO:0008006" key="4">
    <source>
        <dbReference type="Google" id="ProtNLM"/>
    </source>
</evidence>
<sequence>MKNKTLLLILAISMIAGFAKAQEKKQIYFIVDTINIEPNNRIVEVGKEGRWTSYVFYCKCLAPHDRYLTFSYKHTESKATIIKGKPKLNYISWKDLREIVVKSKDSFNDQYDFFITETLPNNKFKTDKVTMSFFPRSGGPDYIILKKP</sequence>
<evidence type="ECO:0000256" key="1">
    <source>
        <dbReference type="SAM" id="SignalP"/>
    </source>
</evidence>
<dbReference type="RefSeq" id="WP_184622649.1">
    <property type="nucleotide sequence ID" value="NZ_JACHCC010000002.1"/>
</dbReference>
<dbReference type="Proteomes" id="UP000521017">
    <property type="component" value="Unassembled WGS sequence"/>
</dbReference>
<evidence type="ECO:0000313" key="3">
    <source>
        <dbReference type="Proteomes" id="UP000521017"/>
    </source>
</evidence>
<organism evidence="2 3">
    <name type="scientific">Pedobacter cryoconitis</name>
    <dbReference type="NCBI Taxonomy" id="188932"/>
    <lineage>
        <taxon>Bacteria</taxon>
        <taxon>Pseudomonadati</taxon>
        <taxon>Bacteroidota</taxon>
        <taxon>Sphingobacteriia</taxon>
        <taxon>Sphingobacteriales</taxon>
        <taxon>Sphingobacteriaceae</taxon>
        <taxon>Pedobacter</taxon>
    </lineage>
</organism>
<name>A0A7X0MIF9_9SPHI</name>
<comment type="caution">
    <text evidence="2">The sequence shown here is derived from an EMBL/GenBank/DDBJ whole genome shotgun (WGS) entry which is preliminary data.</text>
</comment>
<proteinExistence type="predicted"/>
<gene>
    <name evidence="2" type="ORF">HDF25_000622</name>
</gene>
<dbReference type="EMBL" id="JACHCC010000002">
    <property type="protein sequence ID" value="MBB6498485.1"/>
    <property type="molecule type" value="Genomic_DNA"/>
</dbReference>
<evidence type="ECO:0000313" key="2">
    <source>
        <dbReference type="EMBL" id="MBB6498485.1"/>
    </source>
</evidence>
<keyword evidence="1" id="KW-0732">Signal</keyword>
<dbReference type="AlphaFoldDB" id="A0A7X0MIF9"/>
<feature type="chain" id="PRO_5030810869" description="Beta-lactamase-inhibitor-like PepSY-like domain-containing protein" evidence="1">
    <location>
        <begin position="22"/>
        <end position="148"/>
    </location>
</feature>
<feature type="signal peptide" evidence="1">
    <location>
        <begin position="1"/>
        <end position="21"/>
    </location>
</feature>